<reference evidence="4" key="1">
    <citation type="submission" date="2020-08" db="EMBL/GenBank/DDBJ databases">
        <title>Genome public.</title>
        <authorList>
            <person name="Liu C."/>
            <person name="Sun Q."/>
        </authorList>
    </citation>
    <scope>NUCLEOTIDE SEQUENCE</scope>
    <source>
        <strain evidence="4">NSJ-40</strain>
    </source>
</reference>
<dbReference type="Gene3D" id="3.40.50.720">
    <property type="entry name" value="NAD(P)-binding Rossmann-like Domain"/>
    <property type="match status" value="1"/>
</dbReference>
<evidence type="ECO:0000256" key="2">
    <source>
        <dbReference type="SAM" id="MobiDB-lite"/>
    </source>
</evidence>
<dbReference type="GO" id="GO:0000166">
    <property type="term" value="F:nucleotide binding"/>
    <property type="evidence" value="ECO:0007669"/>
    <property type="project" value="InterPro"/>
</dbReference>
<evidence type="ECO:0000313" key="4">
    <source>
        <dbReference type="EMBL" id="MBC8534753.1"/>
    </source>
</evidence>
<dbReference type="AlphaFoldDB" id="A0A926HSY9"/>
<dbReference type="PANTHER" id="PTHR43818:SF11">
    <property type="entry name" value="BCDNA.GH03377"/>
    <property type="match status" value="1"/>
</dbReference>
<evidence type="ECO:0000259" key="3">
    <source>
        <dbReference type="Pfam" id="PF01408"/>
    </source>
</evidence>
<dbReference type="GO" id="GO:0016491">
    <property type="term" value="F:oxidoreductase activity"/>
    <property type="evidence" value="ECO:0007669"/>
    <property type="project" value="UniProtKB-KW"/>
</dbReference>
<gene>
    <name evidence="4" type="ORF">IAG03_12305</name>
</gene>
<feature type="domain" description="Gfo/Idh/MocA-like oxidoreductase N-terminal" evidence="3">
    <location>
        <begin position="9"/>
        <end position="125"/>
    </location>
</feature>
<feature type="compositionally biased region" description="Polar residues" evidence="2">
    <location>
        <begin position="370"/>
        <end position="382"/>
    </location>
</feature>
<dbReference type="SUPFAM" id="SSF55347">
    <property type="entry name" value="Glyceraldehyde-3-phosphate dehydrogenase-like, C-terminal domain"/>
    <property type="match status" value="1"/>
</dbReference>
<organism evidence="4 5">
    <name type="scientific">Yeguia hominis</name>
    <dbReference type="NCBI Taxonomy" id="2763662"/>
    <lineage>
        <taxon>Bacteria</taxon>
        <taxon>Bacillati</taxon>
        <taxon>Bacillota</taxon>
        <taxon>Clostridia</taxon>
        <taxon>Eubacteriales</taxon>
        <taxon>Yeguiaceae</taxon>
        <taxon>Yeguia</taxon>
    </lineage>
</organism>
<accession>A0A926HSY9</accession>
<dbReference type="InterPro" id="IPR050463">
    <property type="entry name" value="Gfo/Idh/MocA_oxidrdct_glycsds"/>
</dbReference>
<dbReference type="InterPro" id="IPR000683">
    <property type="entry name" value="Gfo/Idh/MocA-like_OxRdtase_N"/>
</dbReference>
<dbReference type="Gene3D" id="3.30.360.10">
    <property type="entry name" value="Dihydrodipicolinate Reductase, domain 2"/>
    <property type="match status" value="1"/>
</dbReference>
<dbReference type="Pfam" id="PF01408">
    <property type="entry name" value="GFO_IDH_MocA"/>
    <property type="match status" value="1"/>
</dbReference>
<comment type="caution">
    <text evidence="4">The sequence shown here is derived from an EMBL/GenBank/DDBJ whole genome shotgun (WGS) entry which is preliminary data.</text>
</comment>
<sequence length="382" mass="43104">MKRYTAVQIGLGNRGVTHIKGFLQMQDRIHLTGICDVLPERVETIGTAFDIPKTAWYTDAEALVKATRPEILSFCTLPSVRLEMIELAVRYGVKAICMEKPMATSLHEAKKMVELCEAHGIKAVVCHQHKYLKNFRKLREILESGELGEVQRINAECQAWLSQLGTHYMDYVIWANHGIGPVSVVGHVHGRQLLADTHPSPDYFLGEMVLGNGVRSTLQFGYFTRPFHHHRENYEKGDYPIEFWEDDRLTVYGTTGYVWAECSGCWGACTAKTGGNVIGGRENGFKDELEQPEAQLTYTEDLIRWLDGEIASHPCNIRQAYEGYAALEAMEISALEHRRVDLPLEPLPKADINERLSAELPDVPRRTLPKQESSMGDSVFSK</sequence>
<dbReference type="EMBL" id="JACRSN010000022">
    <property type="protein sequence ID" value="MBC8534753.1"/>
    <property type="molecule type" value="Genomic_DNA"/>
</dbReference>
<dbReference type="Proteomes" id="UP000651482">
    <property type="component" value="Unassembled WGS sequence"/>
</dbReference>
<name>A0A926HSY9_9FIRM</name>
<evidence type="ECO:0000313" key="5">
    <source>
        <dbReference type="Proteomes" id="UP000651482"/>
    </source>
</evidence>
<protein>
    <submittedName>
        <fullName evidence="4">Gfo/Idh/MocA family oxidoreductase</fullName>
    </submittedName>
</protein>
<dbReference type="PANTHER" id="PTHR43818">
    <property type="entry name" value="BCDNA.GH03377"/>
    <property type="match status" value="1"/>
</dbReference>
<dbReference type="InterPro" id="IPR036291">
    <property type="entry name" value="NAD(P)-bd_dom_sf"/>
</dbReference>
<keyword evidence="5" id="KW-1185">Reference proteome</keyword>
<keyword evidence="1" id="KW-0560">Oxidoreductase</keyword>
<dbReference type="RefSeq" id="WP_249320337.1">
    <property type="nucleotide sequence ID" value="NZ_JACRSN010000022.1"/>
</dbReference>
<feature type="region of interest" description="Disordered" evidence="2">
    <location>
        <begin position="355"/>
        <end position="382"/>
    </location>
</feature>
<dbReference type="SUPFAM" id="SSF51735">
    <property type="entry name" value="NAD(P)-binding Rossmann-fold domains"/>
    <property type="match status" value="1"/>
</dbReference>
<proteinExistence type="predicted"/>
<evidence type="ECO:0000256" key="1">
    <source>
        <dbReference type="ARBA" id="ARBA00023002"/>
    </source>
</evidence>
<feature type="compositionally biased region" description="Basic and acidic residues" evidence="2">
    <location>
        <begin position="355"/>
        <end position="365"/>
    </location>
</feature>